<dbReference type="Proteomes" id="UP000218765">
    <property type="component" value="Chromosome"/>
</dbReference>
<dbReference type="AlphaFoldDB" id="A0A1Z4VNQ9"/>
<proteinExistence type="predicted"/>
<name>A0A1Z4VNQ9_9GAMM</name>
<accession>A0A1Z4VNQ9</accession>
<evidence type="ECO:0000256" key="1">
    <source>
        <dbReference type="SAM" id="MobiDB-lite"/>
    </source>
</evidence>
<dbReference type="EMBL" id="AP018052">
    <property type="protein sequence ID" value="BAZ93260.1"/>
    <property type="molecule type" value="Genomic_DNA"/>
</dbReference>
<sequence length="83" mass="8922">MPYRDSGWVAGKSPNQAGYSGDSGAFRQMDHTSTPKQQLGLKINALPALILTSASVFPDGQRIPAGLPGCDGVQRRSAWESRY</sequence>
<keyword evidence="3" id="KW-1185">Reference proteome</keyword>
<evidence type="ECO:0000313" key="2">
    <source>
        <dbReference type="EMBL" id="BAZ93260.1"/>
    </source>
</evidence>
<dbReference type="KEGG" id="ttc:FOKN1_0858"/>
<organism evidence="2 3">
    <name type="scientific">Thiohalobacter thiocyanaticus</name>
    <dbReference type="NCBI Taxonomy" id="585455"/>
    <lineage>
        <taxon>Bacteria</taxon>
        <taxon>Pseudomonadati</taxon>
        <taxon>Pseudomonadota</taxon>
        <taxon>Gammaproteobacteria</taxon>
        <taxon>Thiohalobacterales</taxon>
        <taxon>Thiohalobacteraceae</taxon>
        <taxon>Thiohalobacter</taxon>
    </lineage>
</organism>
<protein>
    <submittedName>
        <fullName evidence="2">ADP-ribose pyrophosphatase</fullName>
    </submittedName>
</protein>
<evidence type="ECO:0000313" key="3">
    <source>
        <dbReference type="Proteomes" id="UP000218765"/>
    </source>
</evidence>
<gene>
    <name evidence="2" type="ORF">FOKN1_0858</name>
</gene>
<reference evidence="2 3" key="1">
    <citation type="submission" date="2017-05" db="EMBL/GenBank/DDBJ databases">
        <title>Thiocyanate degradation by Thiohalobacter thiocyanaticus FOKN1.</title>
        <authorList>
            <person name="Oshiki M."/>
            <person name="Fukushima T."/>
            <person name="Kawano S."/>
            <person name="Nakagawa J."/>
        </authorList>
    </citation>
    <scope>NUCLEOTIDE SEQUENCE [LARGE SCALE GENOMIC DNA]</scope>
    <source>
        <strain evidence="2 3">FOKN1</strain>
    </source>
</reference>
<feature type="region of interest" description="Disordered" evidence="1">
    <location>
        <begin position="1"/>
        <end position="23"/>
    </location>
</feature>